<reference evidence="1" key="1">
    <citation type="journal article" date="2015" name="Nature">
        <title>Complex archaea that bridge the gap between prokaryotes and eukaryotes.</title>
        <authorList>
            <person name="Spang A."/>
            <person name="Saw J.H."/>
            <person name="Jorgensen S.L."/>
            <person name="Zaremba-Niedzwiedzka K."/>
            <person name="Martijn J."/>
            <person name="Lind A.E."/>
            <person name="van Eijk R."/>
            <person name="Schleper C."/>
            <person name="Guy L."/>
            <person name="Ettema T.J."/>
        </authorList>
    </citation>
    <scope>NUCLEOTIDE SEQUENCE</scope>
</reference>
<gene>
    <name evidence="1" type="ORF">LCGC14_2759060</name>
</gene>
<name>A0A0F8ZLI8_9ZZZZ</name>
<dbReference type="EMBL" id="LAZR01050663">
    <property type="protein sequence ID" value="KKK86860.1"/>
    <property type="molecule type" value="Genomic_DNA"/>
</dbReference>
<organism evidence="1">
    <name type="scientific">marine sediment metagenome</name>
    <dbReference type="NCBI Taxonomy" id="412755"/>
    <lineage>
        <taxon>unclassified sequences</taxon>
        <taxon>metagenomes</taxon>
        <taxon>ecological metagenomes</taxon>
    </lineage>
</organism>
<feature type="non-terminal residue" evidence="1">
    <location>
        <position position="29"/>
    </location>
</feature>
<protein>
    <submittedName>
        <fullName evidence="1">Uncharacterized protein</fullName>
    </submittedName>
</protein>
<proteinExistence type="predicted"/>
<dbReference type="AlphaFoldDB" id="A0A0F8ZLI8"/>
<comment type="caution">
    <text evidence="1">The sequence shown here is derived from an EMBL/GenBank/DDBJ whole genome shotgun (WGS) entry which is preliminary data.</text>
</comment>
<evidence type="ECO:0000313" key="1">
    <source>
        <dbReference type="EMBL" id="KKK86860.1"/>
    </source>
</evidence>
<sequence>MEEVDVKNFFRVPASDNVYYVNLAVWGCG</sequence>
<accession>A0A0F8ZLI8</accession>